<proteinExistence type="predicted"/>
<dbReference type="AlphaFoldDB" id="A0A3N4KJH4"/>
<dbReference type="Proteomes" id="UP000277580">
    <property type="component" value="Unassembled WGS sequence"/>
</dbReference>
<evidence type="ECO:0000313" key="2">
    <source>
        <dbReference type="EMBL" id="RPB10724.1"/>
    </source>
</evidence>
<reference evidence="2 3" key="1">
    <citation type="journal article" date="2018" name="Nat. Ecol. Evol.">
        <title>Pezizomycetes genomes reveal the molecular basis of ectomycorrhizal truffle lifestyle.</title>
        <authorList>
            <person name="Murat C."/>
            <person name="Payen T."/>
            <person name="Noel B."/>
            <person name="Kuo A."/>
            <person name="Morin E."/>
            <person name="Chen J."/>
            <person name="Kohler A."/>
            <person name="Krizsan K."/>
            <person name="Balestrini R."/>
            <person name="Da Silva C."/>
            <person name="Montanini B."/>
            <person name="Hainaut M."/>
            <person name="Levati E."/>
            <person name="Barry K.W."/>
            <person name="Belfiori B."/>
            <person name="Cichocki N."/>
            <person name="Clum A."/>
            <person name="Dockter R.B."/>
            <person name="Fauchery L."/>
            <person name="Guy J."/>
            <person name="Iotti M."/>
            <person name="Le Tacon F."/>
            <person name="Lindquist E.A."/>
            <person name="Lipzen A."/>
            <person name="Malagnac F."/>
            <person name="Mello A."/>
            <person name="Molinier V."/>
            <person name="Miyauchi S."/>
            <person name="Poulain J."/>
            <person name="Riccioni C."/>
            <person name="Rubini A."/>
            <person name="Sitrit Y."/>
            <person name="Splivallo R."/>
            <person name="Traeger S."/>
            <person name="Wang M."/>
            <person name="Zifcakova L."/>
            <person name="Wipf D."/>
            <person name="Zambonelli A."/>
            <person name="Paolocci F."/>
            <person name="Nowrousian M."/>
            <person name="Ottonello S."/>
            <person name="Baldrian P."/>
            <person name="Spatafora J.W."/>
            <person name="Henrissat B."/>
            <person name="Nagy L.G."/>
            <person name="Aury J.M."/>
            <person name="Wincker P."/>
            <person name="Grigoriev I.V."/>
            <person name="Bonfante P."/>
            <person name="Martin F.M."/>
        </authorList>
    </citation>
    <scope>NUCLEOTIDE SEQUENCE [LARGE SCALE GENOMIC DNA]</scope>
    <source>
        <strain evidence="2 3">CCBAS932</strain>
    </source>
</reference>
<dbReference type="OrthoDB" id="10575404at2759"/>
<feature type="region of interest" description="Disordered" evidence="1">
    <location>
        <begin position="181"/>
        <end position="234"/>
    </location>
</feature>
<organism evidence="2 3">
    <name type="scientific">Morchella conica CCBAS932</name>
    <dbReference type="NCBI Taxonomy" id="1392247"/>
    <lineage>
        <taxon>Eukaryota</taxon>
        <taxon>Fungi</taxon>
        <taxon>Dikarya</taxon>
        <taxon>Ascomycota</taxon>
        <taxon>Pezizomycotina</taxon>
        <taxon>Pezizomycetes</taxon>
        <taxon>Pezizales</taxon>
        <taxon>Morchellaceae</taxon>
        <taxon>Morchella</taxon>
    </lineage>
</organism>
<dbReference type="EMBL" id="ML119141">
    <property type="protein sequence ID" value="RPB10724.1"/>
    <property type="molecule type" value="Genomic_DNA"/>
</dbReference>
<keyword evidence="3" id="KW-1185">Reference proteome</keyword>
<gene>
    <name evidence="2" type="ORF">P167DRAFT_607030</name>
</gene>
<protein>
    <submittedName>
        <fullName evidence="2">Uncharacterized protein</fullName>
    </submittedName>
</protein>
<feature type="compositionally biased region" description="Basic and acidic residues" evidence="1">
    <location>
        <begin position="192"/>
        <end position="208"/>
    </location>
</feature>
<evidence type="ECO:0000256" key="1">
    <source>
        <dbReference type="SAM" id="MobiDB-lite"/>
    </source>
</evidence>
<feature type="compositionally biased region" description="Polar residues" evidence="1">
    <location>
        <begin position="209"/>
        <end position="234"/>
    </location>
</feature>
<accession>A0A3N4KJH4</accession>
<name>A0A3N4KJH4_9PEZI</name>
<evidence type="ECO:0000313" key="3">
    <source>
        <dbReference type="Proteomes" id="UP000277580"/>
    </source>
</evidence>
<sequence>MVMSLVRSDALAVGEEQLALYQDELTNHLEEQDEVETYLKNSFRDRLHHVYKLAFHRKRLSDAGYDPITGTTARGDVDAATIQRHVSWLDGIALYFNEVDTERAEKGADWQRLKFELPYILRDIKEAEERIETVRGMTEWELMEEARIAREIAEAHERMMRAAAEASARCVDPGEFTLWDLWSTDDEMDEEATQKEEKGEEEKEKEENQSTGNTTEFSNEAPTGTSADLSTEKV</sequence>
<dbReference type="InParanoid" id="A0A3N4KJH4"/>